<dbReference type="PROSITE" id="PS00012">
    <property type="entry name" value="PHOSPHOPANTETHEINE"/>
    <property type="match status" value="1"/>
</dbReference>
<dbReference type="Gene3D" id="1.10.1200.10">
    <property type="entry name" value="ACP-like"/>
    <property type="match status" value="1"/>
</dbReference>
<proteinExistence type="inferred from homology"/>
<keyword evidence="2" id="KW-0444">Lipid biosynthesis</keyword>
<dbReference type="PROSITE" id="PS50075">
    <property type="entry name" value="CARRIER"/>
    <property type="match status" value="1"/>
</dbReference>
<dbReference type="InterPro" id="IPR036736">
    <property type="entry name" value="ACP-like_sf"/>
</dbReference>
<feature type="domain" description="Carrier" evidence="7">
    <location>
        <begin position="4"/>
        <end position="87"/>
    </location>
</feature>
<evidence type="ECO:0000256" key="3">
    <source>
        <dbReference type="ARBA" id="ARBA00022553"/>
    </source>
</evidence>
<dbReference type="InterPro" id="IPR003231">
    <property type="entry name" value="ACP"/>
</dbReference>
<organism evidence="8">
    <name type="scientific">freshwater metagenome</name>
    <dbReference type="NCBI Taxonomy" id="449393"/>
    <lineage>
        <taxon>unclassified sequences</taxon>
        <taxon>metagenomes</taxon>
        <taxon>ecological metagenomes</taxon>
    </lineage>
</organism>
<evidence type="ECO:0000256" key="5">
    <source>
        <dbReference type="ARBA" id="ARBA00023098"/>
    </source>
</evidence>
<name>A0A6J6G0E2_9ZZZZ</name>
<dbReference type="Pfam" id="PF00550">
    <property type="entry name" value="PP-binding"/>
    <property type="match status" value="1"/>
</dbReference>
<dbReference type="AlphaFoldDB" id="A0A6J6G0E2"/>
<evidence type="ECO:0000259" key="7">
    <source>
        <dbReference type="PROSITE" id="PS50075"/>
    </source>
</evidence>
<evidence type="ECO:0000313" key="8">
    <source>
        <dbReference type="EMBL" id="CAB4594667.1"/>
    </source>
</evidence>
<dbReference type="InterPro" id="IPR006162">
    <property type="entry name" value="Ppantetheine_attach_site"/>
</dbReference>
<evidence type="ECO:0000256" key="1">
    <source>
        <dbReference type="ARBA" id="ARBA00022450"/>
    </source>
</evidence>
<dbReference type="PANTHER" id="PTHR20863:SF76">
    <property type="entry name" value="CARRIER DOMAIN-CONTAINING PROTEIN"/>
    <property type="match status" value="1"/>
</dbReference>
<dbReference type="GO" id="GO:0000036">
    <property type="term" value="F:acyl carrier activity"/>
    <property type="evidence" value="ECO:0007669"/>
    <property type="project" value="TreeGrafter"/>
</dbReference>
<keyword evidence="6" id="KW-0275">Fatty acid biosynthesis</keyword>
<dbReference type="EMBL" id="CAEZUL010000025">
    <property type="protein sequence ID" value="CAB4594667.1"/>
    <property type="molecule type" value="Genomic_DNA"/>
</dbReference>
<evidence type="ECO:0000256" key="4">
    <source>
        <dbReference type="ARBA" id="ARBA00022832"/>
    </source>
</evidence>
<dbReference type="GO" id="GO:0005829">
    <property type="term" value="C:cytosol"/>
    <property type="evidence" value="ECO:0007669"/>
    <property type="project" value="TreeGrafter"/>
</dbReference>
<dbReference type="SUPFAM" id="SSF47336">
    <property type="entry name" value="ACP-like"/>
    <property type="match status" value="1"/>
</dbReference>
<dbReference type="GO" id="GO:0000035">
    <property type="term" value="F:acyl binding"/>
    <property type="evidence" value="ECO:0007669"/>
    <property type="project" value="TreeGrafter"/>
</dbReference>
<accession>A0A6J6G0E2</accession>
<dbReference type="HAMAP" id="MF_01217">
    <property type="entry name" value="Acyl_carrier"/>
    <property type="match status" value="1"/>
</dbReference>
<keyword evidence="1" id="KW-0596">Phosphopantetheine</keyword>
<dbReference type="GO" id="GO:0016020">
    <property type="term" value="C:membrane"/>
    <property type="evidence" value="ECO:0007669"/>
    <property type="project" value="GOC"/>
</dbReference>
<gene>
    <name evidence="8" type="ORF">UFOPK1808_00362</name>
</gene>
<protein>
    <submittedName>
        <fullName evidence="8">Unannotated protein</fullName>
    </submittedName>
</protein>
<sequence length="89" mass="9577">MTTLDRTSILATVCRHLGEILEIDGATISETQSFADDLGADSISLIELVDALEQEFSESIPNFQFEDDDLAGLQTVADAVNYIVRAVGA</sequence>
<dbReference type="GO" id="GO:0009245">
    <property type="term" value="P:lipid A biosynthetic process"/>
    <property type="evidence" value="ECO:0007669"/>
    <property type="project" value="TreeGrafter"/>
</dbReference>
<dbReference type="InterPro" id="IPR009081">
    <property type="entry name" value="PP-bd_ACP"/>
</dbReference>
<keyword evidence="5" id="KW-0443">Lipid metabolism</keyword>
<keyword evidence="3" id="KW-0597">Phosphoprotein</keyword>
<reference evidence="8" key="1">
    <citation type="submission" date="2020-05" db="EMBL/GenBank/DDBJ databases">
        <authorList>
            <person name="Chiriac C."/>
            <person name="Salcher M."/>
            <person name="Ghai R."/>
            <person name="Kavagutti S V."/>
        </authorList>
    </citation>
    <scope>NUCLEOTIDE SEQUENCE</scope>
</reference>
<keyword evidence="4" id="KW-0276">Fatty acid metabolism</keyword>
<evidence type="ECO:0000256" key="2">
    <source>
        <dbReference type="ARBA" id="ARBA00022516"/>
    </source>
</evidence>
<evidence type="ECO:0000256" key="6">
    <source>
        <dbReference type="ARBA" id="ARBA00023160"/>
    </source>
</evidence>
<dbReference type="PANTHER" id="PTHR20863">
    <property type="entry name" value="ACYL CARRIER PROTEIN"/>
    <property type="match status" value="1"/>
</dbReference>